<name>A0A0F9BB19_9ZZZZ</name>
<protein>
    <submittedName>
        <fullName evidence="1">Uncharacterized protein</fullName>
    </submittedName>
</protein>
<reference evidence="1" key="1">
    <citation type="journal article" date="2015" name="Nature">
        <title>Complex archaea that bridge the gap between prokaryotes and eukaryotes.</title>
        <authorList>
            <person name="Spang A."/>
            <person name="Saw J.H."/>
            <person name="Jorgensen S.L."/>
            <person name="Zaremba-Niedzwiedzka K."/>
            <person name="Martijn J."/>
            <person name="Lind A.E."/>
            <person name="van Eijk R."/>
            <person name="Schleper C."/>
            <person name="Guy L."/>
            <person name="Ettema T.J."/>
        </authorList>
    </citation>
    <scope>NUCLEOTIDE SEQUENCE</scope>
</reference>
<proteinExistence type="predicted"/>
<evidence type="ECO:0000313" key="1">
    <source>
        <dbReference type="EMBL" id="KKK87849.1"/>
    </source>
</evidence>
<organism evidence="1">
    <name type="scientific">marine sediment metagenome</name>
    <dbReference type="NCBI Taxonomy" id="412755"/>
    <lineage>
        <taxon>unclassified sequences</taxon>
        <taxon>metagenomes</taxon>
        <taxon>ecological metagenomes</taxon>
    </lineage>
</organism>
<sequence length="169" mass="19449">MNEVKLSDTMILLTHVWDCASRVKPFSDARFEGTMRESMTLAIKGGLTFDKDDCQRINDKFCVGGGYFKHHVVSFNDAFYLRAIIAHNVSACHSFENYTGRKPFIINNVDHPYHLLQDMPGRWDITRPRDRLGVGSQFTWQGKRVTVTSFDDKNGKIIVCSYKLREHEA</sequence>
<dbReference type="AlphaFoldDB" id="A0A0F9BB19"/>
<feature type="non-terminal residue" evidence="1">
    <location>
        <position position="169"/>
    </location>
</feature>
<accession>A0A0F9BB19</accession>
<gene>
    <name evidence="1" type="ORF">LCGC14_2749130</name>
</gene>
<comment type="caution">
    <text evidence="1">The sequence shown here is derived from an EMBL/GenBank/DDBJ whole genome shotgun (WGS) entry which is preliminary data.</text>
</comment>
<dbReference type="EMBL" id="LAZR01050222">
    <property type="protein sequence ID" value="KKK87849.1"/>
    <property type="molecule type" value="Genomic_DNA"/>
</dbReference>